<protein>
    <submittedName>
        <fullName evidence="8">S41 family peptidase</fullName>
    </submittedName>
</protein>
<accession>A0ABT1W1C3</accession>
<evidence type="ECO:0000313" key="9">
    <source>
        <dbReference type="Proteomes" id="UP001524547"/>
    </source>
</evidence>
<evidence type="ECO:0000256" key="3">
    <source>
        <dbReference type="ARBA" id="ARBA00022801"/>
    </source>
</evidence>
<evidence type="ECO:0000259" key="6">
    <source>
        <dbReference type="SMART" id="SM00228"/>
    </source>
</evidence>
<keyword evidence="9" id="KW-1185">Reference proteome</keyword>
<dbReference type="PANTHER" id="PTHR32060">
    <property type="entry name" value="TAIL-SPECIFIC PROTEASE"/>
    <property type="match status" value="1"/>
</dbReference>
<dbReference type="InterPro" id="IPR001478">
    <property type="entry name" value="PDZ"/>
</dbReference>
<dbReference type="InterPro" id="IPR041489">
    <property type="entry name" value="PDZ_6"/>
</dbReference>
<name>A0ABT1W1C3_9PROT</name>
<keyword evidence="2" id="KW-0645">Protease</keyword>
<feature type="domain" description="PDZ" evidence="6">
    <location>
        <begin position="280"/>
        <end position="351"/>
    </location>
</feature>
<dbReference type="Gene3D" id="3.30.750.44">
    <property type="match status" value="1"/>
</dbReference>
<dbReference type="PANTHER" id="PTHR32060:SF22">
    <property type="entry name" value="CARBOXYL-TERMINAL-PROCESSING PEPTIDASE 3, CHLOROPLASTIC"/>
    <property type="match status" value="1"/>
</dbReference>
<organism evidence="8 9">
    <name type="scientific">Rhizosaccharibacter radicis</name>
    <dbReference type="NCBI Taxonomy" id="2782605"/>
    <lineage>
        <taxon>Bacteria</taxon>
        <taxon>Pseudomonadati</taxon>
        <taxon>Pseudomonadota</taxon>
        <taxon>Alphaproteobacteria</taxon>
        <taxon>Acetobacterales</taxon>
        <taxon>Acetobacteraceae</taxon>
        <taxon>Rhizosaccharibacter</taxon>
    </lineage>
</organism>
<proteinExistence type="inferred from homology"/>
<feature type="region of interest" description="Disordered" evidence="5">
    <location>
        <begin position="1"/>
        <end position="20"/>
    </location>
</feature>
<keyword evidence="4" id="KW-0720">Serine protease</keyword>
<sequence length="635" mass="65512">MTAATTGSEKAPGTGKASSRWARRLAATGRMANRAAGRTTSRVSGAMSALSPLLRPAADTAAGVAAALAVAAGHHVREGVATAHGMIRSVGSRRGAIAGLVLLMVCLTAMPGAPKARAAAQSAGGPAAEPAPDTPPAAAPAFDPAVGYSVVSAALSFLQPRTLDPYTVRQLASWGFGGFTAIEPSLTVEMGDHHVRLLTPRGALWQSDTPGDNDVKGWSRLFVSMAQAAVSSSAAMRDGGTQGVLQSFFDELFNHLDPYSRYVAPEPASTDRAARTGGVAGAGISLAKDNRSIVISAVNANGPAWNAGVSAGMHLLAVDGRQTHNQDPQIVQSWLQGAPDSELTLLLGPATGRGAASSVTIRRAMVPPETVFAFSNSDIVVLRITGFSADTAQEMSQFLEQATRDTPEGRASPLRGLIIDLRGNRGGLLQQAVTSVALVLDHGVATITKGRDPQANHVWAVQGGDLTDGVPIVVLVDGRTASAAEIMAAALADHRRAVVVGSTTLGKGLVQTIAQLPDGGELFVTWSRVLAPLGWPLQGLGVMPQLCTSMGRDSVMEQLRELAAGVPVNRRAVMDTRDARAPLPASRILELRAPCPAAVGGDLDLAAARALIDSHVSYKSALLPRSDATDAGPPD</sequence>
<dbReference type="CDD" id="cd07560">
    <property type="entry name" value="Peptidase_S41_CPP"/>
    <property type="match status" value="1"/>
</dbReference>
<dbReference type="Gene3D" id="2.30.42.10">
    <property type="match status" value="1"/>
</dbReference>
<dbReference type="Proteomes" id="UP001524547">
    <property type="component" value="Unassembled WGS sequence"/>
</dbReference>
<dbReference type="InterPro" id="IPR029045">
    <property type="entry name" value="ClpP/crotonase-like_dom_sf"/>
</dbReference>
<dbReference type="SMART" id="SM00228">
    <property type="entry name" value="PDZ"/>
    <property type="match status" value="1"/>
</dbReference>
<gene>
    <name evidence="8" type="ORF">NFI88_16335</name>
</gene>
<dbReference type="SUPFAM" id="SSF52096">
    <property type="entry name" value="ClpP/crotonase"/>
    <property type="match status" value="1"/>
</dbReference>
<feature type="compositionally biased region" description="Low complexity" evidence="5">
    <location>
        <begin position="120"/>
        <end position="131"/>
    </location>
</feature>
<evidence type="ECO:0000259" key="7">
    <source>
        <dbReference type="SMART" id="SM00245"/>
    </source>
</evidence>
<dbReference type="SUPFAM" id="SSF50156">
    <property type="entry name" value="PDZ domain-like"/>
    <property type="match status" value="1"/>
</dbReference>
<dbReference type="SMART" id="SM00245">
    <property type="entry name" value="TSPc"/>
    <property type="match status" value="1"/>
</dbReference>
<comment type="caution">
    <text evidence="8">The sequence shown here is derived from an EMBL/GenBank/DDBJ whole genome shotgun (WGS) entry which is preliminary data.</text>
</comment>
<reference evidence="8 9" key="1">
    <citation type="submission" date="2022-06" db="EMBL/GenBank/DDBJ databases">
        <title>Rhizosaccharibacter gen. nov. sp. nov. KSS12, endophytic bacteria isolated from sugarcane.</title>
        <authorList>
            <person name="Pitiwittayakul N."/>
        </authorList>
    </citation>
    <scope>NUCLEOTIDE SEQUENCE [LARGE SCALE GENOMIC DNA]</scope>
    <source>
        <strain evidence="8 9">KSS12</strain>
    </source>
</reference>
<evidence type="ECO:0000256" key="2">
    <source>
        <dbReference type="ARBA" id="ARBA00022670"/>
    </source>
</evidence>
<comment type="similarity">
    <text evidence="1">Belongs to the peptidase S41A family.</text>
</comment>
<dbReference type="RefSeq" id="WP_422921156.1">
    <property type="nucleotide sequence ID" value="NZ_JAMZEJ010000011.1"/>
</dbReference>
<dbReference type="InterPro" id="IPR004447">
    <property type="entry name" value="Peptidase_S41A"/>
</dbReference>
<feature type="region of interest" description="Disordered" evidence="5">
    <location>
        <begin position="120"/>
        <end position="139"/>
    </location>
</feature>
<evidence type="ECO:0000256" key="4">
    <source>
        <dbReference type="ARBA" id="ARBA00022825"/>
    </source>
</evidence>
<dbReference type="InterPro" id="IPR036034">
    <property type="entry name" value="PDZ_sf"/>
</dbReference>
<dbReference type="EMBL" id="JAMZEJ010000011">
    <property type="protein sequence ID" value="MCQ8242402.1"/>
    <property type="molecule type" value="Genomic_DNA"/>
</dbReference>
<evidence type="ECO:0000313" key="8">
    <source>
        <dbReference type="EMBL" id="MCQ8242402.1"/>
    </source>
</evidence>
<dbReference type="Pfam" id="PF03572">
    <property type="entry name" value="Peptidase_S41"/>
    <property type="match status" value="1"/>
</dbReference>
<dbReference type="InterPro" id="IPR005151">
    <property type="entry name" value="Tail-specific_protease"/>
</dbReference>
<dbReference type="Pfam" id="PF17820">
    <property type="entry name" value="PDZ_6"/>
    <property type="match status" value="1"/>
</dbReference>
<evidence type="ECO:0000256" key="5">
    <source>
        <dbReference type="SAM" id="MobiDB-lite"/>
    </source>
</evidence>
<dbReference type="Gene3D" id="3.90.226.10">
    <property type="entry name" value="2-enoyl-CoA Hydratase, Chain A, domain 1"/>
    <property type="match status" value="1"/>
</dbReference>
<feature type="domain" description="Tail specific protease" evidence="7">
    <location>
        <begin position="354"/>
        <end position="549"/>
    </location>
</feature>
<keyword evidence="3" id="KW-0378">Hydrolase</keyword>
<evidence type="ECO:0000256" key="1">
    <source>
        <dbReference type="ARBA" id="ARBA00009179"/>
    </source>
</evidence>